<feature type="signal peptide" evidence="1">
    <location>
        <begin position="1"/>
        <end position="24"/>
    </location>
</feature>
<protein>
    <submittedName>
        <fullName evidence="4">SCP domain-containing protein</fullName>
    </submittedName>
</protein>
<dbReference type="InterPro" id="IPR014044">
    <property type="entry name" value="CAP_dom"/>
</dbReference>
<evidence type="ECO:0000256" key="1">
    <source>
        <dbReference type="SAM" id="SignalP"/>
    </source>
</evidence>
<dbReference type="AlphaFoldDB" id="A0A0K0EZW0"/>
<reference evidence="3" key="1">
    <citation type="submission" date="2014-07" db="EMBL/GenBank/DDBJ databases">
        <authorList>
            <person name="Martin A.A"/>
            <person name="De Silva N."/>
        </authorList>
    </citation>
    <scope>NUCLEOTIDE SEQUENCE</scope>
</reference>
<dbReference type="SUPFAM" id="SSF55797">
    <property type="entry name" value="PR-1-like"/>
    <property type="match status" value="1"/>
</dbReference>
<reference evidence="4" key="2">
    <citation type="submission" date="2015-08" db="UniProtKB">
        <authorList>
            <consortium name="WormBaseParasite"/>
        </authorList>
    </citation>
    <scope>IDENTIFICATION</scope>
</reference>
<dbReference type="Pfam" id="PF00188">
    <property type="entry name" value="CAP"/>
    <property type="match status" value="1"/>
</dbReference>
<feature type="chain" id="PRO_5005328907" evidence="1">
    <location>
        <begin position="25"/>
        <end position="253"/>
    </location>
</feature>
<keyword evidence="1" id="KW-0732">Signal</keyword>
<evidence type="ECO:0000259" key="2">
    <source>
        <dbReference type="Pfam" id="PF00188"/>
    </source>
</evidence>
<dbReference type="InterPro" id="IPR035940">
    <property type="entry name" value="CAP_sf"/>
</dbReference>
<organism evidence="3 4">
    <name type="scientific">Strongyloides venezuelensis</name>
    <name type="common">Threadworm</name>
    <dbReference type="NCBI Taxonomy" id="75913"/>
    <lineage>
        <taxon>Eukaryota</taxon>
        <taxon>Metazoa</taxon>
        <taxon>Ecdysozoa</taxon>
        <taxon>Nematoda</taxon>
        <taxon>Chromadorea</taxon>
        <taxon>Rhabditida</taxon>
        <taxon>Tylenchina</taxon>
        <taxon>Panagrolaimomorpha</taxon>
        <taxon>Strongyloidoidea</taxon>
        <taxon>Strongyloididae</taxon>
        <taxon>Strongyloides</taxon>
    </lineage>
</organism>
<sequence>MNSYSNTLFVISIFLVIFFIGCQAHENKETIDESASFNRRLNDVTYFSKNIGKSDSKLSLMSGYVENKNQQKRRVNESRNGVRYNRIKKRIAIIKNKKPVRKYIKMKYRLYNDINILRQRYSVGKLKVNVALSKELQKYVERIVKVDLTYKYRKLKPEDIIYIYKQGEKYDPLGFWSKDVKYLIDRPFEKWPDNEEFTRLIWKSSTHIGCGLSGAKSSSSRYRIVVYCRITPKGNIKGKYAENVFIMPKKKIF</sequence>
<dbReference type="Proteomes" id="UP000035680">
    <property type="component" value="Unassembled WGS sequence"/>
</dbReference>
<dbReference type="Gene3D" id="3.40.33.10">
    <property type="entry name" value="CAP"/>
    <property type="match status" value="1"/>
</dbReference>
<dbReference type="WBParaSite" id="SVE_0207000.1">
    <property type="protein sequence ID" value="SVE_0207000.1"/>
    <property type="gene ID" value="SVE_0207000"/>
</dbReference>
<name>A0A0K0EZW0_STRVS</name>
<keyword evidence="3" id="KW-1185">Reference proteome</keyword>
<evidence type="ECO:0000313" key="4">
    <source>
        <dbReference type="WBParaSite" id="SVE_0207000.1"/>
    </source>
</evidence>
<evidence type="ECO:0000313" key="3">
    <source>
        <dbReference type="Proteomes" id="UP000035680"/>
    </source>
</evidence>
<accession>A0A0K0EZW0</accession>
<proteinExistence type="predicted"/>
<feature type="domain" description="SCP" evidence="2">
    <location>
        <begin position="112"/>
        <end position="228"/>
    </location>
</feature>